<proteinExistence type="inferred from homology"/>
<dbReference type="Pfam" id="PF00271">
    <property type="entry name" value="Helicase_C"/>
    <property type="match status" value="1"/>
</dbReference>
<sequence>MPSRKTYRGAQRRTDDHRHDDRNRDYDRHRTDRRRDRSRDRYDAPRDSRRERDRSPVRDKERKRSRDADRHGSDGRVRKRSRRDEGSPRRDGRDSKDGSVSIKMEESSRPSTSDSKNVVAKKDPEEEARLAMEAKLARVAAWKKKMFPSKADGGESPTTPASPLVKSESVDGAQPITAAASPPTADIPANPLSTKYGGKFDHKAISRRAAVALERNKGAALGGDFVIPKSTNQPPNGTTRFADNSKTSSMRRSDMPLSNQKISGFGLNKTWERSDKLNVPSRGAAAPMRDDEVSYRKLEKLPNMPSSYTEDAAFANVRDAQDDGDAINSEEEEEEKVREAAVRRAEQAQAKAQADSLLPEDVLAMHAAKDLRASQDAQMRDPNYDPDDLDALDIFMNDLEPEATNNRPNLAIGRNNQIQVFNNDDGEGDLDAMGDGVDDLLGALAVKKKKKEMPSVNHGMIKYEDFRKNFYAESVELADITPEEVEDLRIKMENIKCRGQDIPKPIAKWSQAAFPAQILDVIREQKFEKPTPIQSQALPTIMSGRDMIGIAKTGSGKTLAFLLPMFRHIKDQRPVENLEGPVGLILAPTRELVIQIHRDCKPYLKALNLRAVAVYGGAPIKDQIGELKRGADIIVATGGRLIDLLAANQGRVTNLRRVTYVVMDEADRMFDLGFEPQIMKILNNIRPNRQLVLFSATFPLKLEALARKVLAKPVEISVGGRSVVPPEITQVIEVREEKTKFKRLLELLGALHDKDEDSRSLIFVETQESTDRLLKEVMRKGYPILAVHGGRDQIDRDQAISDFKAGVAPIMVATSVAARGLDVKQLKLVVNYDAPNHREDYVHRCGRTGRAGNTGTAVTFVTPEQDQYAGYLIKALTESNVEIPAELQELQRIHEEKVKAGDAKRAGGGFGGRGIEHIEAIRASERAHERKSYKADNEPEEEEEEEKSEKEKKVDEMMAKATGTVQQAPEPKTDDGDLPAVLKAALSNAKKIQRAATPPAVTTNNPKDKVAAAAAAIANRLGKSGGTKAGVPMDNRGPDAGKFHSILEFNDFPQQARWAVTNRTNIAKVLESSGASITTKGLFYPPGKEPGQTEQPKLYVLVEGDTDVVVENAMGQLTKLLREGMIAEMEKGARAAPSTRYNVV</sequence>
<evidence type="ECO:0000256" key="1">
    <source>
        <dbReference type="ARBA" id="ARBA00004123"/>
    </source>
</evidence>
<evidence type="ECO:0000256" key="3">
    <source>
        <dbReference type="ARBA" id="ARBA00022664"/>
    </source>
</evidence>
<dbReference type="PANTHER" id="PTHR47958">
    <property type="entry name" value="ATP-DEPENDENT RNA HELICASE DBP3"/>
    <property type="match status" value="1"/>
</dbReference>
<dbReference type="GO" id="GO:0003676">
    <property type="term" value="F:nucleic acid binding"/>
    <property type="evidence" value="ECO:0007669"/>
    <property type="project" value="InterPro"/>
</dbReference>
<dbReference type="InterPro" id="IPR014014">
    <property type="entry name" value="RNA_helicase_DEAD_Q_motif"/>
</dbReference>
<dbReference type="InterPro" id="IPR000629">
    <property type="entry name" value="RNA-helicase_DEAD-box_CS"/>
</dbReference>
<evidence type="ECO:0000256" key="14">
    <source>
        <dbReference type="SAM" id="MobiDB-lite"/>
    </source>
</evidence>
<keyword evidence="7" id="KW-0067">ATP-binding</keyword>
<dbReference type="GO" id="GO:0008380">
    <property type="term" value="P:RNA splicing"/>
    <property type="evidence" value="ECO:0007669"/>
    <property type="project" value="UniProtKB-KW"/>
</dbReference>
<evidence type="ECO:0000259" key="15">
    <source>
        <dbReference type="PROSITE" id="PS51192"/>
    </source>
</evidence>
<feature type="domain" description="DEAD-box RNA helicase Q" evidence="17">
    <location>
        <begin position="507"/>
        <end position="535"/>
    </location>
</feature>
<dbReference type="CDD" id="cd17953">
    <property type="entry name" value="DEADc_DDX46"/>
    <property type="match status" value="1"/>
</dbReference>
<comment type="catalytic activity">
    <reaction evidence="12">
        <text>ATP + H2O = ADP + phosphate + H(+)</text>
        <dbReference type="Rhea" id="RHEA:13065"/>
        <dbReference type="ChEBI" id="CHEBI:15377"/>
        <dbReference type="ChEBI" id="CHEBI:15378"/>
        <dbReference type="ChEBI" id="CHEBI:30616"/>
        <dbReference type="ChEBI" id="CHEBI:43474"/>
        <dbReference type="ChEBI" id="CHEBI:456216"/>
        <dbReference type="EC" id="3.6.4.13"/>
    </reaction>
</comment>
<dbReference type="InterPro" id="IPR027417">
    <property type="entry name" value="P-loop_NTPase"/>
</dbReference>
<accession>A0AAJ0DN40</accession>
<feature type="compositionally biased region" description="Basic and acidic residues" evidence="14">
    <location>
        <begin position="922"/>
        <end position="937"/>
    </location>
</feature>
<evidence type="ECO:0000256" key="13">
    <source>
        <dbReference type="PROSITE-ProRule" id="PRU00552"/>
    </source>
</evidence>
<feature type="region of interest" description="Disordered" evidence="14">
    <location>
        <begin position="222"/>
        <end position="263"/>
    </location>
</feature>
<dbReference type="InterPro" id="IPR056149">
    <property type="entry name" value="PRP5/DDX46/KHDC4_KH"/>
</dbReference>
<feature type="domain" description="Helicase ATP-binding" evidence="15">
    <location>
        <begin position="538"/>
        <end position="716"/>
    </location>
</feature>
<dbReference type="SMART" id="SM00487">
    <property type="entry name" value="DEXDc"/>
    <property type="match status" value="1"/>
</dbReference>
<evidence type="ECO:0000256" key="7">
    <source>
        <dbReference type="ARBA" id="ARBA00022840"/>
    </source>
</evidence>
<dbReference type="FunFam" id="3.40.50.300:FF:000079">
    <property type="entry name" value="probable ATP-dependent RNA helicase DDX17"/>
    <property type="match status" value="1"/>
</dbReference>
<evidence type="ECO:0000259" key="16">
    <source>
        <dbReference type="PROSITE" id="PS51194"/>
    </source>
</evidence>
<evidence type="ECO:0000256" key="5">
    <source>
        <dbReference type="ARBA" id="ARBA00022801"/>
    </source>
</evidence>
<keyword evidence="8" id="KW-0508">mRNA splicing</keyword>
<comment type="function">
    <text evidence="10">ATP-dependent RNA helicase involved spliceosome assembly and in nuclear splicing. Catalyzes an ATP-dependent conformational change of U2 snRNP. Bridges U1 and U2 snRNPs and enables stable U2 snRNP association with intron RNA.</text>
</comment>
<evidence type="ECO:0000256" key="4">
    <source>
        <dbReference type="ARBA" id="ARBA00022741"/>
    </source>
</evidence>
<evidence type="ECO:0000313" key="18">
    <source>
        <dbReference type="EMBL" id="KAK3053362.1"/>
    </source>
</evidence>
<organism evidence="18 19">
    <name type="scientific">Extremus antarcticus</name>
    <dbReference type="NCBI Taxonomy" id="702011"/>
    <lineage>
        <taxon>Eukaryota</taxon>
        <taxon>Fungi</taxon>
        <taxon>Dikarya</taxon>
        <taxon>Ascomycota</taxon>
        <taxon>Pezizomycotina</taxon>
        <taxon>Dothideomycetes</taxon>
        <taxon>Dothideomycetidae</taxon>
        <taxon>Mycosphaerellales</taxon>
        <taxon>Extremaceae</taxon>
        <taxon>Extremus</taxon>
    </lineage>
</organism>
<dbReference type="GO" id="GO:0005634">
    <property type="term" value="C:nucleus"/>
    <property type="evidence" value="ECO:0007669"/>
    <property type="project" value="UniProtKB-SubCell"/>
</dbReference>
<dbReference type="Pfam" id="PF23469">
    <property type="entry name" value="KH_12"/>
    <property type="match status" value="1"/>
</dbReference>
<dbReference type="InterPro" id="IPR011545">
    <property type="entry name" value="DEAD/DEAH_box_helicase_dom"/>
</dbReference>
<dbReference type="EC" id="3.6.4.13" evidence="2"/>
<dbReference type="InterPro" id="IPR001650">
    <property type="entry name" value="Helicase_C-like"/>
</dbReference>
<feature type="region of interest" description="Disordered" evidence="14">
    <location>
        <begin position="1"/>
        <end position="125"/>
    </location>
</feature>
<keyword evidence="4" id="KW-0547">Nucleotide-binding</keyword>
<evidence type="ECO:0000256" key="6">
    <source>
        <dbReference type="ARBA" id="ARBA00022806"/>
    </source>
</evidence>
<evidence type="ECO:0000256" key="2">
    <source>
        <dbReference type="ARBA" id="ARBA00012552"/>
    </source>
</evidence>
<keyword evidence="5 18" id="KW-0378">Hydrolase</keyword>
<dbReference type="Proteomes" id="UP001271007">
    <property type="component" value="Unassembled WGS sequence"/>
</dbReference>
<evidence type="ECO:0000256" key="8">
    <source>
        <dbReference type="ARBA" id="ARBA00023187"/>
    </source>
</evidence>
<dbReference type="PROSITE" id="PS51195">
    <property type="entry name" value="Q_MOTIF"/>
    <property type="match status" value="1"/>
</dbReference>
<dbReference type="CDD" id="cd18787">
    <property type="entry name" value="SF2_C_DEAD"/>
    <property type="match status" value="1"/>
</dbReference>
<keyword evidence="19" id="KW-1185">Reference proteome</keyword>
<dbReference type="InterPro" id="IPR014001">
    <property type="entry name" value="Helicase_ATP-bd"/>
</dbReference>
<feature type="domain" description="Helicase C-terminal" evidence="16">
    <location>
        <begin position="727"/>
        <end position="891"/>
    </location>
</feature>
<comment type="caution">
    <text evidence="18">The sequence shown here is derived from an EMBL/GenBank/DDBJ whole genome shotgun (WGS) entry which is preliminary data.</text>
</comment>
<dbReference type="AlphaFoldDB" id="A0AAJ0DN40"/>
<dbReference type="Pfam" id="PF00270">
    <property type="entry name" value="DEAD"/>
    <property type="match status" value="1"/>
</dbReference>
<dbReference type="SUPFAM" id="SSF52540">
    <property type="entry name" value="P-loop containing nucleoside triphosphate hydrolases"/>
    <property type="match status" value="1"/>
</dbReference>
<evidence type="ECO:0000313" key="19">
    <source>
        <dbReference type="Proteomes" id="UP001271007"/>
    </source>
</evidence>
<dbReference type="GO" id="GO:0005524">
    <property type="term" value="F:ATP binding"/>
    <property type="evidence" value="ECO:0007669"/>
    <property type="project" value="UniProtKB-KW"/>
</dbReference>
<dbReference type="SMART" id="SM00490">
    <property type="entry name" value="HELICc"/>
    <property type="match status" value="1"/>
</dbReference>
<feature type="compositionally biased region" description="Basic residues" evidence="14">
    <location>
        <begin position="1"/>
        <end position="11"/>
    </location>
</feature>
<feature type="compositionally biased region" description="Polar residues" evidence="14">
    <location>
        <begin position="229"/>
        <end position="262"/>
    </location>
</feature>
<evidence type="ECO:0000259" key="17">
    <source>
        <dbReference type="PROSITE" id="PS51195"/>
    </source>
</evidence>
<feature type="region of interest" description="Disordered" evidence="14">
    <location>
        <begin position="922"/>
        <end position="956"/>
    </location>
</feature>
<feature type="compositionally biased region" description="Basic and acidic residues" evidence="14">
    <location>
        <begin position="947"/>
        <end position="956"/>
    </location>
</feature>
<comment type="subcellular location">
    <subcellularLocation>
        <location evidence="1">Nucleus</location>
    </subcellularLocation>
</comment>
<dbReference type="GO" id="GO:0006397">
    <property type="term" value="P:mRNA processing"/>
    <property type="evidence" value="ECO:0007669"/>
    <property type="project" value="UniProtKB-KW"/>
</dbReference>
<dbReference type="GO" id="GO:0003724">
    <property type="term" value="F:RNA helicase activity"/>
    <property type="evidence" value="ECO:0007669"/>
    <property type="project" value="UniProtKB-EC"/>
</dbReference>
<keyword evidence="6" id="KW-0347">Helicase</keyword>
<dbReference type="PROSITE" id="PS51194">
    <property type="entry name" value="HELICASE_CTER"/>
    <property type="match status" value="1"/>
</dbReference>
<evidence type="ECO:0000256" key="10">
    <source>
        <dbReference type="ARBA" id="ARBA00037330"/>
    </source>
</evidence>
<dbReference type="Gene3D" id="3.40.50.300">
    <property type="entry name" value="P-loop containing nucleotide triphosphate hydrolases"/>
    <property type="match status" value="2"/>
</dbReference>
<feature type="compositionally biased region" description="Basic and acidic residues" evidence="14">
    <location>
        <begin position="12"/>
        <end position="108"/>
    </location>
</feature>
<gene>
    <name evidence="18" type="primary">PRP5</name>
    <name evidence="18" type="ORF">LTR09_005531</name>
</gene>
<evidence type="ECO:0000256" key="9">
    <source>
        <dbReference type="ARBA" id="ARBA00023242"/>
    </source>
</evidence>
<keyword evidence="3" id="KW-0507">mRNA processing</keyword>
<name>A0AAJ0DN40_9PEZI</name>
<dbReference type="PROSITE" id="PS51192">
    <property type="entry name" value="HELICASE_ATP_BIND_1"/>
    <property type="match status" value="1"/>
</dbReference>
<dbReference type="GO" id="GO:0016787">
    <property type="term" value="F:hydrolase activity"/>
    <property type="evidence" value="ECO:0007669"/>
    <property type="project" value="UniProtKB-KW"/>
</dbReference>
<dbReference type="PROSITE" id="PS00039">
    <property type="entry name" value="DEAD_ATP_HELICASE"/>
    <property type="match status" value="1"/>
</dbReference>
<keyword evidence="9" id="KW-0539">Nucleus</keyword>
<reference evidence="18" key="1">
    <citation type="submission" date="2023-04" db="EMBL/GenBank/DDBJ databases">
        <title>Black Yeasts Isolated from many extreme environments.</title>
        <authorList>
            <person name="Coleine C."/>
            <person name="Stajich J.E."/>
            <person name="Selbmann L."/>
        </authorList>
    </citation>
    <scope>NUCLEOTIDE SEQUENCE</scope>
    <source>
        <strain evidence="18">CCFEE 5312</strain>
    </source>
</reference>
<evidence type="ECO:0000256" key="12">
    <source>
        <dbReference type="ARBA" id="ARBA00047984"/>
    </source>
</evidence>
<comment type="similarity">
    <text evidence="11">Belongs to the DEAD box helicase family. DDX46/PRP5 subfamily.</text>
</comment>
<dbReference type="EMBL" id="JAWDJX010000016">
    <property type="protein sequence ID" value="KAK3053362.1"/>
    <property type="molecule type" value="Genomic_DNA"/>
</dbReference>
<feature type="short sequence motif" description="Q motif" evidence="13">
    <location>
        <begin position="507"/>
        <end position="535"/>
    </location>
</feature>
<protein>
    <recommendedName>
        <fullName evidence="2">RNA helicase</fullName>
        <ecNumber evidence="2">3.6.4.13</ecNumber>
    </recommendedName>
</protein>
<feature type="region of interest" description="Disordered" evidence="14">
    <location>
        <begin position="146"/>
        <end position="198"/>
    </location>
</feature>
<evidence type="ECO:0000256" key="11">
    <source>
        <dbReference type="ARBA" id="ARBA00038511"/>
    </source>
</evidence>